<name>A0A1H2S3S2_9BACL</name>
<comment type="catalytic activity">
    <reaction evidence="1">
        <text>L-threonine = 2-oxobutanoate + NH4(+)</text>
        <dbReference type="Rhea" id="RHEA:22108"/>
        <dbReference type="ChEBI" id="CHEBI:16763"/>
        <dbReference type="ChEBI" id="CHEBI:28938"/>
        <dbReference type="ChEBI" id="CHEBI:57926"/>
        <dbReference type="EC" id="4.3.1.19"/>
    </reaction>
</comment>
<dbReference type="FunFam" id="3.40.50.1100:FF:000007">
    <property type="entry name" value="L-threonine dehydratase catabolic TdcB"/>
    <property type="match status" value="1"/>
</dbReference>
<dbReference type="GO" id="GO:0009097">
    <property type="term" value="P:isoleucine biosynthetic process"/>
    <property type="evidence" value="ECO:0007669"/>
    <property type="project" value="TreeGrafter"/>
</dbReference>
<evidence type="ECO:0000256" key="10">
    <source>
        <dbReference type="ARBA" id="ARBA00023239"/>
    </source>
</evidence>
<dbReference type="PROSITE" id="PS51671">
    <property type="entry name" value="ACT"/>
    <property type="match status" value="1"/>
</dbReference>
<comment type="pathway">
    <text evidence="3">Amino-acid degradation; L-threonine degradation via propanoate pathway; propanoate from L-threonine: step 1/4.</text>
</comment>
<evidence type="ECO:0000256" key="3">
    <source>
        <dbReference type="ARBA" id="ARBA00004958"/>
    </source>
</evidence>
<dbReference type="CDD" id="cd04886">
    <property type="entry name" value="ACT_ThrD-II-like"/>
    <property type="match status" value="1"/>
</dbReference>
<reference evidence="15" key="2">
    <citation type="submission" date="2016-10" db="EMBL/GenBank/DDBJ databases">
        <authorList>
            <person name="de Groot N.N."/>
        </authorList>
    </citation>
    <scope>NUCLEOTIDE SEQUENCE [LARGE SCALE GENOMIC DNA]</scope>
    <source>
        <strain evidence="15">DSM 12489</strain>
    </source>
</reference>
<evidence type="ECO:0000256" key="2">
    <source>
        <dbReference type="ARBA" id="ARBA00001933"/>
    </source>
</evidence>
<dbReference type="STRING" id="89784.SAMN04489725_103259"/>
<dbReference type="Proteomes" id="UP000182589">
    <property type="component" value="Unassembled WGS sequence"/>
</dbReference>
<dbReference type="UniPathway" id="UPA00052">
    <property type="reaction ID" value="UER00507"/>
</dbReference>
<accession>A0A1H2S3S2</accession>
<dbReference type="InterPro" id="IPR001926">
    <property type="entry name" value="TrpB-like_PALP"/>
</dbReference>
<dbReference type="Pfam" id="PF13291">
    <property type="entry name" value="ACT_4"/>
    <property type="match status" value="1"/>
</dbReference>
<dbReference type="InterPro" id="IPR005789">
    <property type="entry name" value="Thr_deHydtase_catblc"/>
</dbReference>
<evidence type="ECO:0000259" key="13">
    <source>
        <dbReference type="PROSITE" id="PS51671"/>
    </source>
</evidence>
<dbReference type="GO" id="GO:0004794">
    <property type="term" value="F:threonine deaminase activity"/>
    <property type="evidence" value="ECO:0007669"/>
    <property type="project" value="UniProtKB-EC"/>
</dbReference>
<dbReference type="PANTHER" id="PTHR48078:SF6">
    <property type="entry name" value="L-THREONINE DEHYDRATASE CATABOLIC TDCB"/>
    <property type="match status" value="1"/>
</dbReference>
<dbReference type="Proteomes" id="UP001157137">
    <property type="component" value="Unassembled WGS sequence"/>
</dbReference>
<comment type="similarity">
    <text evidence="4">Belongs to the serine/threonine dehydratase family.</text>
</comment>
<evidence type="ECO:0000256" key="4">
    <source>
        <dbReference type="ARBA" id="ARBA00010869"/>
    </source>
</evidence>
<evidence type="ECO:0000313" key="16">
    <source>
        <dbReference type="Proteomes" id="UP000182589"/>
    </source>
</evidence>
<protein>
    <recommendedName>
        <fullName evidence="7">L-threonine dehydratase catabolic TdcB</fullName>
        <ecNumber evidence="6">4.3.1.19</ecNumber>
    </recommendedName>
    <alternativeName>
        <fullName evidence="12">Threonine deaminase</fullName>
    </alternativeName>
</protein>
<proteinExistence type="inferred from homology"/>
<dbReference type="GO" id="GO:0003941">
    <property type="term" value="F:L-serine ammonia-lyase activity"/>
    <property type="evidence" value="ECO:0007669"/>
    <property type="project" value="TreeGrafter"/>
</dbReference>
<dbReference type="GO" id="GO:0030170">
    <property type="term" value="F:pyridoxal phosphate binding"/>
    <property type="evidence" value="ECO:0007669"/>
    <property type="project" value="InterPro"/>
</dbReference>
<evidence type="ECO:0000256" key="5">
    <source>
        <dbReference type="ARBA" id="ARBA00011447"/>
    </source>
</evidence>
<evidence type="ECO:0000256" key="7">
    <source>
        <dbReference type="ARBA" id="ARBA00022248"/>
    </source>
</evidence>
<sequence length="407" mass="43695">MLNVPAPTAADVDAARERLRDRVLYTPLDYSETFSQLSANDVYLKLENLQKTGSFKLRGAYNKISTLTTDEQARGVIAASAGNHAQGVAYAARGKGVPCTIVMPEGASLAKVMATQRYGARVVLHGNDYDEAYAHAKQLADAEGLTYIHAFDDPYIIAGQGTIGLEVLEQLPDVGAIVIPMGGGGLATGIALAVKSRRPDIKIIGVQAQAVPSFVHALERGQIDAVQGQPTIADGIAVKRPGALTFDLARRYIDDVVTVDEDEIARAMIYLLERCKLVAEGAAAAGIAATIFRKIPNNLGKVVCVLSGGNVDVVVLSRIIEHGLTEAGRYLRLAVTIQDRVGALRDVLDIVARHRANVLTVHHQRVGSHIHLGQTEVEIDLETRDHAHIQLLCDALKQAGYTPTLRD</sequence>
<dbReference type="GO" id="GO:0006565">
    <property type="term" value="P:L-serine catabolic process"/>
    <property type="evidence" value="ECO:0007669"/>
    <property type="project" value="TreeGrafter"/>
</dbReference>
<reference evidence="14" key="3">
    <citation type="submission" date="2023-02" db="EMBL/GenBank/DDBJ databases">
        <title>Proposal of a novel subspecies: Alicyclobacillus hesperidum subspecies aegle.</title>
        <authorList>
            <person name="Goto K."/>
            <person name="Fujii T."/>
            <person name="Yasui K."/>
            <person name="Mochida K."/>
            <person name="Kato-Tanaka Y."/>
            <person name="Morohoshi S."/>
            <person name="An S.Y."/>
            <person name="Kasai H."/>
            <person name="Yokota A."/>
        </authorList>
    </citation>
    <scope>NUCLEOTIDE SEQUENCE</scope>
    <source>
        <strain evidence="14">DSM 12766</strain>
    </source>
</reference>
<dbReference type="PANTHER" id="PTHR48078">
    <property type="entry name" value="THREONINE DEHYDRATASE, MITOCHONDRIAL-RELATED"/>
    <property type="match status" value="1"/>
</dbReference>
<dbReference type="Gene3D" id="3.30.70.260">
    <property type="match status" value="1"/>
</dbReference>
<dbReference type="Gene3D" id="3.40.50.1100">
    <property type="match status" value="2"/>
</dbReference>
<evidence type="ECO:0000256" key="1">
    <source>
        <dbReference type="ARBA" id="ARBA00001274"/>
    </source>
</evidence>
<evidence type="ECO:0000256" key="11">
    <source>
        <dbReference type="ARBA" id="ARBA00025527"/>
    </source>
</evidence>
<dbReference type="Pfam" id="PF00291">
    <property type="entry name" value="PALP"/>
    <property type="match status" value="1"/>
</dbReference>
<gene>
    <name evidence="14" type="ORF">Heshes_10350</name>
    <name evidence="15" type="ORF">SAMN04489725_103259</name>
</gene>
<evidence type="ECO:0000313" key="15">
    <source>
        <dbReference type="EMBL" id="SDW26277.1"/>
    </source>
</evidence>
<dbReference type="PROSITE" id="PS00165">
    <property type="entry name" value="DEHYDRATASE_SER_THR"/>
    <property type="match status" value="1"/>
</dbReference>
<evidence type="ECO:0000256" key="12">
    <source>
        <dbReference type="ARBA" id="ARBA00031427"/>
    </source>
</evidence>
<evidence type="ECO:0000256" key="9">
    <source>
        <dbReference type="ARBA" id="ARBA00022898"/>
    </source>
</evidence>
<evidence type="ECO:0000313" key="14">
    <source>
        <dbReference type="EMBL" id="GLV13351.1"/>
    </source>
</evidence>
<keyword evidence="8" id="KW-0021">Allosteric enzyme</keyword>
<comment type="function">
    <text evidence="11">Catalyzes the anaerobic formation of alpha-ketobutyrate and ammonia from threonine in a two-step reaction. The first step involved a dehydration of threonine and a production of enamine intermediates (aminocrotonate), which tautomerizes to its imine form (iminobutyrate). Both intermediates are unstable and short-lived. The second step is the nonenzymatic hydrolysis of the enamine/imine intermediates to form 2-ketobutyrate and free ammonia. In the low water environment of the cell, the second step is accelerated by RidA.</text>
</comment>
<dbReference type="NCBIfam" id="TIGR01127">
    <property type="entry name" value="ilvA_1Cterm"/>
    <property type="match status" value="1"/>
</dbReference>
<evidence type="ECO:0000256" key="8">
    <source>
        <dbReference type="ARBA" id="ARBA00022533"/>
    </source>
</evidence>
<comment type="cofactor">
    <cofactor evidence="2">
        <name>pyridoxal 5'-phosphate</name>
        <dbReference type="ChEBI" id="CHEBI:597326"/>
    </cofactor>
</comment>
<dbReference type="EMBL" id="BSRA01000005">
    <property type="protein sequence ID" value="GLV13351.1"/>
    <property type="molecule type" value="Genomic_DNA"/>
</dbReference>
<organism evidence="15 16">
    <name type="scientific">Alicyclobacillus hesperidum</name>
    <dbReference type="NCBI Taxonomy" id="89784"/>
    <lineage>
        <taxon>Bacteria</taxon>
        <taxon>Bacillati</taxon>
        <taxon>Bacillota</taxon>
        <taxon>Bacilli</taxon>
        <taxon>Bacillales</taxon>
        <taxon>Alicyclobacillaceae</taxon>
        <taxon>Alicyclobacillus</taxon>
    </lineage>
</organism>
<keyword evidence="9" id="KW-0663">Pyridoxal phosphate</keyword>
<dbReference type="AlphaFoldDB" id="A0A1H2S3S2"/>
<dbReference type="GO" id="GO:0070689">
    <property type="term" value="P:L-threonine catabolic process to propionate"/>
    <property type="evidence" value="ECO:0007669"/>
    <property type="project" value="UniProtKB-UniPathway"/>
</dbReference>
<evidence type="ECO:0000256" key="6">
    <source>
        <dbReference type="ARBA" id="ARBA00012096"/>
    </source>
</evidence>
<dbReference type="InterPro" id="IPR044561">
    <property type="entry name" value="ACT_ThrD-II-like"/>
</dbReference>
<dbReference type="InterPro" id="IPR050147">
    <property type="entry name" value="Ser/Thr_Dehydratase"/>
</dbReference>
<dbReference type="EC" id="4.3.1.19" evidence="6"/>
<dbReference type="InterPro" id="IPR002912">
    <property type="entry name" value="ACT_dom"/>
</dbReference>
<reference evidence="16" key="1">
    <citation type="submission" date="2016-10" db="EMBL/GenBank/DDBJ databases">
        <authorList>
            <person name="Varghese N."/>
        </authorList>
    </citation>
    <scope>NUCLEOTIDE SEQUENCE [LARGE SCALE GENOMIC DNA]</scope>
    <source>
        <strain evidence="16">DSM 12489</strain>
    </source>
</reference>
<keyword evidence="10" id="KW-0456">Lyase</keyword>
<dbReference type="InterPro" id="IPR000634">
    <property type="entry name" value="Ser/Thr_deHydtase_PyrdxlP-BS"/>
</dbReference>
<dbReference type="InterPro" id="IPR036052">
    <property type="entry name" value="TrpB-like_PALP_sf"/>
</dbReference>
<comment type="subunit">
    <text evidence="5">In the native structure, TdcB is in a dimeric form, whereas in the TdcB-AMP complex, it exists in a tetrameric form (dimer of dimers).</text>
</comment>
<feature type="domain" description="ACT" evidence="13">
    <location>
        <begin position="332"/>
        <end position="407"/>
    </location>
</feature>
<dbReference type="SUPFAM" id="SSF53686">
    <property type="entry name" value="Tryptophan synthase beta subunit-like PLP-dependent enzymes"/>
    <property type="match status" value="1"/>
</dbReference>
<dbReference type="CDD" id="cd01562">
    <property type="entry name" value="Thr-dehyd"/>
    <property type="match status" value="1"/>
</dbReference>
<dbReference type="EMBL" id="FNOJ01000003">
    <property type="protein sequence ID" value="SDW26277.1"/>
    <property type="molecule type" value="Genomic_DNA"/>
</dbReference>
<keyword evidence="16" id="KW-1185">Reference proteome</keyword>